<dbReference type="InterPro" id="IPR003661">
    <property type="entry name" value="HisK_dim/P_dom"/>
</dbReference>
<protein>
    <recommendedName>
        <fullName evidence="2">histidine kinase</fullName>
        <ecNumber evidence="2">2.7.13.3</ecNumber>
    </recommendedName>
</protein>
<keyword evidence="7 10" id="KW-0067">ATP-binding</keyword>
<accession>A0ABV8K664</accession>
<dbReference type="Gene3D" id="3.30.565.10">
    <property type="entry name" value="Histidine kinase-like ATPase, C-terminal domain"/>
    <property type="match status" value="1"/>
</dbReference>
<dbReference type="InterPro" id="IPR036890">
    <property type="entry name" value="HATPase_C_sf"/>
</dbReference>
<dbReference type="GO" id="GO:0005524">
    <property type="term" value="F:ATP binding"/>
    <property type="evidence" value="ECO:0007669"/>
    <property type="project" value="UniProtKB-KW"/>
</dbReference>
<dbReference type="Pfam" id="PF00512">
    <property type="entry name" value="HisKA"/>
    <property type="match status" value="1"/>
</dbReference>
<dbReference type="EC" id="2.7.13.3" evidence="2"/>
<evidence type="ECO:0000256" key="4">
    <source>
        <dbReference type="ARBA" id="ARBA00022679"/>
    </source>
</evidence>
<organism evidence="10 11">
    <name type="scientific">Paenibacillus xanthanilyticus</name>
    <dbReference type="NCBI Taxonomy" id="1783531"/>
    <lineage>
        <taxon>Bacteria</taxon>
        <taxon>Bacillati</taxon>
        <taxon>Bacillota</taxon>
        <taxon>Bacilli</taxon>
        <taxon>Bacillales</taxon>
        <taxon>Paenibacillaceae</taxon>
        <taxon>Paenibacillus</taxon>
    </lineage>
</organism>
<dbReference type="PROSITE" id="PS50109">
    <property type="entry name" value="HIS_KIN"/>
    <property type="match status" value="1"/>
</dbReference>
<keyword evidence="6" id="KW-0418">Kinase</keyword>
<keyword evidence="4" id="KW-0808">Transferase</keyword>
<dbReference type="Proteomes" id="UP001595715">
    <property type="component" value="Unassembled WGS sequence"/>
</dbReference>
<keyword evidence="5" id="KW-0547">Nucleotide-binding</keyword>
<comment type="catalytic activity">
    <reaction evidence="1">
        <text>ATP + protein L-histidine = ADP + protein N-phospho-L-histidine.</text>
        <dbReference type="EC" id="2.7.13.3"/>
    </reaction>
</comment>
<dbReference type="PANTHER" id="PTHR43065">
    <property type="entry name" value="SENSOR HISTIDINE KINASE"/>
    <property type="match status" value="1"/>
</dbReference>
<dbReference type="SUPFAM" id="SSF55874">
    <property type="entry name" value="ATPase domain of HSP90 chaperone/DNA topoisomerase II/histidine kinase"/>
    <property type="match status" value="1"/>
</dbReference>
<evidence type="ECO:0000256" key="3">
    <source>
        <dbReference type="ARBA" id="ARBA00022553"/>
    </source>
</evidence>
<evidence type="ECO:0000256" key="2">
    <source>
        <dbReference type="ARBA" id="ARBA00012438"/>
    </source>
</evidence>
<feature type="domain" description="Histidine kinase" evidence="9">
    <location>
        <begin position="172"/>
        <end position="376"/>
    </location>
</feature>
<evidence type="ECO:0000256" key="1">
    <source>
        <dbReference type="ARBA" id="ARBA00000085"/>
    </source>
</evidence>
<evidence type="ECO:0000313" key="11">
    <source>
        <dbReference type="Proteomes" id="UP001595715"/>
    </source>
</evidence>
<dbReference type="Pfam" id="PF02518">
    <property type="entry name" value="HATPase_c"/>
    <property type="match status" value="1"/>
</dbReference>
<dbReference type="InterPro" id="IPR003594">
    <property type="entry name" value="HATPase_dom"/>
</dbReference>
<dbReference type="InterPro" id="IPR005467">
    <property type="entry name" value="His_kinase_dom"/>
</dbReference>
<evidence type="ECO:0000259" key="9">
    <source>
        <dbReference type="PROSITE" id="PS50109"/>
    </source>
</evidence>
<proteinExistence type="predicted"/>
<dbReference type="Gene3D" id="1.10.287.130">
    <property type="match status" value="1"/>
</dbReference>
<dbReference type="SUPFAM" id="SSF47384">
    <property type="entry name" value="Homodimeric domain of signal transducing histidine kinase"/>
    <property type="match status" value="1"/>
</dbReference>
<evidence type="ECO:0000256" key="7">
    <source>
        <dbReference type="ARBA" id="ARBA00022840"/>
    </source>
</evidence>
<evidence type="ECO:0000256" key="8">
    <source>
        <dbReference type="ARBA" id="ARBA00023012"/>
    </source>
</evidence>
<reference evidence="11" key="1">
    <citation type="journal article" date="2019" name="Int. J. Syst. Evol. Microbiol.">
        <title>The Global Catalogue of Microorganisms (GCM) 10K type strain sequencing project: providing services to taxonomists for standard genome sequencing and annotation.</title>
        <authorList>
            <consortium name="The Broad Institute Genomics Platform"/>
            <consortium name="The Broad Institute Genome Sequencing Center for Infectious Disease"/>
            <person name="Wu L."/>
            <person name="Ma J."/>
        </authorList>
    </citation>
    <scope>NUCLEOTIDE SEQUENCE [LARGE SCALE GENOMIC DNA]</scope>
    <source>
        <strain evidence="11">IBRC-M 10987</strain>
    </source>
</reference>
<sequence>MNDISSKPIILHEQSLASFMSELFALPSGVSVAVDSSCKTILHNHAASAFLRVDEGANFSMTADAPPPVRTYDLHGKEIPPEELSLQKAIAERKANKQIVELEWPDGTRKIAVWNSKPILDPAGAVIGAVSISEEITELIMEERRSRIEQNLLRVELERLDRLEHVSQLAAGISHEVRNPLTTVKGFLQLMRLKKGYHQDRELFGMLLDELERANEIISDYLSLTRFHARKLEDGNLAKVIAQLSPLLDNDAFLTRKHLSLRLVNIPDIQMDEKEIKQLLLNLVRNAIEATPVGGTVAVETFMTPAAVGFRVTDEGSGIPEEITSRLGTPFVTTKPNGTGIGLAICYDIAKRHHAAITVQTSADGTVFSVEFPTVTDRNAADDRTSS</sequence>
<dbReference type="PANTHER" id="PTHR43065:SF10">
    <property type="entry name" value="PEROXIDE STRESS-ACTIVATED HISTIDINE KINASE MAK3"/>
    <property type="match status" value="1"/>
</dbReference>
<keyword evidence="8" id="KW-0902">Two-component regulatory system</keyword>
<name>A0ABV8K664_9BACL</name>
<gene>
    <name evidence="10" type="ORF">ACFOZ8_17895</name>
</gene>
<evidence type="ECO:0000256" key="5">
    <source>
        <dbReference type="ARBA" id="ARBA00022741"/>
    </source>
</evidence>
<dbReference type="InterPro" id="IPR004358">
    <property type="entry name" value="Sig_transdc_His_kin-like_C"/>
</dbReference>
<dbReference type="CDD" id="cd00082">
    <property type="entry name" value="HisKA"/>
    <property type="match status" value="1"/>
</dbReference>
<keyword evidence="3" id="KW-0597">Phosphoprotein</keyword>
<dbReference type="SMART" id="SM00387">
    <property type="entry name" value="HATPase_c"/>
    <property type="match status" value="1"/>
</dbReference>
<dbReference type="PRINTS" id="PR00344">
    <property type="entry name" value="BCTRLSENSOR"/>
</dbReference>
<dbReference type="CDD" id="cd00075">
    <property type="entry name" value="HATPase"/>
    <property type="match status" value="1"/>
</dbReference>
<keyword evidence="11" id="KW-1185">Reference proteome</keyword>
<evidence type="ECO:0000256" key="6">
    <source>
        <dbReference type="ARBA" id="ARBA00022777"/>
    </source>
</evidence>
<comment type="caution">
    <text evidence="10">The sequence shown here is derived from an EMBL/GenBank/DDBJ whole genome shotgun (WGS) entry which is preliminary data.</text>
</comment>
<dbReference type="RefSeq" id="WP_377720134.1">
    <property type="nucleotide sequence ID" value="NZ_JBHSAM010000028.1"/>
</dbReference>
<evidence type="ECO:0000313" key="10">
    <source>
        <dbReference type="EMBL" id="MFC4101520.1"/>
    </source>
</evidence>
<dbReference type="InterPro" id="IPR036097">
    <property type="entry name" value="HisK_dim/P_sf"/>
</dbReference>
<dbReference type="Gene3D" id="3.30.450.20">
    <property type="entry name" value="PAS domain"/>
    <property type="match status" value="1"/>
</dbReference>
<dbReference type="EMBL" id="JBHSAM010000028">
    <property type="protein sequence ID" value="MFC4101520.1"/>
    <property type="molecule type" value="Genomic_DNA"/>
</dbReference>
<dbReference type="SMART" id="SM00388">
    <property type="entry name" value="HisKA"/>
    <property type="match status" value="1"/>
</dbReference>